<proteinExistence type="predicted"/>
<gene>
    <name evidence="1" type="ORF">METZ01_LOCUS352852</name>
</gene>
<evidence type="ECO:0000313" key="1">
    <source>
        <dbReference type="EMBL" id="SVC99998.1"/>
    </source>
</evidence>
<organism evidence="1">
    <name type="scientific">marine metagenome</name>
    <dbReference type="NCBI Taxonomy" id="408172"/>
    <lineage>
        <taxon>unclassified sequences</taxon>
        <taxon>metagenomes</taxon>
        <taxon>ecological metagenomes</taxon>
    </lineage>
</organism>
<accession>A0A382RSR4</accession>
<dbReference type="EMBL" id="UINC01123494">
    <property type="protein sequence ID" value="SVC99998.1"/>
    <property type="molecule type" value="Genomic_DNA"/>
</dbReference>
<reference evidence="1" key="1">
    <citation type="submission" date="2018-05" db="EMBL/GenBank/DDBJ databases">
        <authorList>
            <person name="Lanie J.A."/>
            <person name="Ng W.-L."/>
            <person name="Kazmierczak K.M."/>
            <person name="Andrzejewski T.M."/>
            <person name="Davidsen T.M."/>
            <person name="Wayne K.J."/>
            <person name="Tettelin H."/>
            <person name="Glass J.I."/>
            <person name="Rusch D."/>
            <person name="Podicherti R."/>
            <person name="Tsui H.-C.T."/>
            <person name="Winkler M.E."/>
        </authorList>
    </citation>
    <scope>NUCLEOTIDE SEQUENCE</scope>
</reference>
<feature type="non-terminal residue" evidence="1">
    <location>
        <position position="40"/>
    </location>
</feature>
<dbReference type="AlphaFoldDB" id="A0A382RSR4"/>
<protein>
    <submittedName>
        <fullName evidence="1">Uncharacterized protein</fullName>
    </submittedName>
</protein>
<sequence length="40" mass="4517">MKKLLWILVLGLLLNGNAFAKKISSYEDLDLTSKPRKVLS</sequence>
<name>A0A382RSR4_9ZZZZ</name>